<dbReference type="OrthoDB" id="4228396at2"/>
<name>A0A1I2LAG4_9ACTN</name>
<keyword evidence="2" id="KW-0808">Transferase</keyword>
<dbReference type="RefSeq" id="WP_075030207.1">
    <property type="nucleotide sequence ID" value="NZ_FONR01000011.1"/>
</dbReference>
<dbReference type="PROSITE" id="PS51186">
    <property type="entry name" value="GNAT"/>
    <property type="match status" value="1"/>
</dbReference>
<accession>A0A1I2LAG4</accession>
<sequence length="190" mass="19880">MDYRYATAADAPAMAELFAANDYDSLTEQERADQGFVQGGLDVGTLRSMADDGSLLVADDAGRLAGLLGLAAPGSMPSPPPPVQALLSTQDSLQWQGHSLSSTRWLLYGPVVVAAAYRGKGVARGLFTTAIQAASERADVVVAFIELANRTSWKVHVDSFGMTPLGEFVIGDRAYGVVGTSAKESAEPGT</sequence>
<dbReference type="InterPro" id="IPR000182">
    <property type="entry name" value="GNAT_dom"/>
</dbReference>
<feature type="domain" description="N-acetyltransferase" evidence="1">
    <location>
        <begin position="1"/>
        <end position="187"/>
    </location>
</feature>
<evidence type="ECO:0000313" key="3">
    <source>
        <dbReference type="Proteomes" id="UP000181942"/>
    </source>
</evidence>
<reference evidence="2 3" key="1">
    <citation type="submission" date="2016-10" db="EMBL/GenBank/DDBJ databases">
        <authorList>
            <person name="de Groot N.N."/>
        </authorList>
    </citation>
    <scope>NUCLEOTIDE SEQUENCE [LARGE SCALE GENOMIC DNA]</scope>
    <source>
        <strain evidence="2 3">OK461</strain>
    </source>
</reference>
<dbReference type="Pfam" id="PF00583">
    <property type="entry name" value="Acetyltransf_1"/>
    <property type="match status" value="1"/>
</dbReference>
<dbReference type="InterPro" id="IPR016181">
    <property type="entry name" value="Acyl_CoA_acyltransferase"/>
</dbReference>
<proteinExistence type="predicted"/>
<dbReference type="SUPFAM" id="SSF55729">
    <property type="entry name" value="Acyl-CoA N-acyltransferases (Nat)"/>
    <property type="match status" value="1"/>
</dbReference>
<dbReference type="AlphaFoldDB" id="A0A1I2LAG4"/>
<dbReference type="Gene3D" id="3.40.630.30">
    <property type="match status" value="1"/>
</dbReference>
<gene>
    <name evidence="2" type="ORF">SAMN02787118_111321</name>
</gene>
<protein>
    <submittedName>
        <fullName evidence="2">Acetyltransferase (GNAT) domain-containing protein</fullName>
    </submittedName>
</protein>
<dbReference type="Proteomes" id="UP000181942">
    <property type="component" value="Unassembled WGS sequence"/>
</dbReference>
<dbReference type="EMBL" id="FONR01000011">
    <property type="protein sequence ID" value="SFF75538.1"/>
    <property type="molecule type" value="Genomic_DNA"/>
</dbReference>
<evidence type="ECO:0000259" key="1">
    <source>
        <dbReference type="PROSITE" id="PS51186"/>
    </source>
</evidence>
<evidence type="ECO:0000313" key="2">
    <source>
        <dbReference type="EMBL" id="SFF75538.1"/>
    </source>
</evidence>
<dbReference type="GO" id="GO:0016747">
    <property type="term" value="F:acyltransferase activity, transferring groups other than amino-acyl groups"/>
    <property type="evidence" value="ECO:0007669"/>
    <property type="project" value="InterPro"/>
</dbReference>
<organism evidence="2 3">
    <name type="scientific">Streptomyces mirabilis</name>
    <dbReference type="NCBI Taxonomy" id="68239"/>
    <lineage>
        <taxon>Bacteria</taxon>
        <taxon>Bacillati</taxon>
        <taxon>Actinomycetota</taxon>
        <taxon>Actinomycetes</taxon>
        <taxon>Kitasatosporales</taxon>
        <taxon>Streptomycetaceae</taxon>
        <taxon>Streptomyces</taxon>
    </lineage>
</organism>